<comment type="caution">
    <text evidence="2">The sequence shown here is derived from an EMBL/GenBank/DDBJ whole genome shotgun (WGS) entry which is preliminary data.</text>
</comment>
<dbReference type="Proteomes" id="UP000485058">
    <property type="component" value="Unassembled WGS sequence"/>
</dbReference>
<dbReference type="InterPro" id="IPR027443">
    <property type="entry name" value="IPNS-like_sf"/>
</dbReference>
<feature type="region of interest" description="Disordered" evidence="1">
    <location>
        <begin position="90"/>
        <end position="120"/>
    </location>
</feature>
<protein>
    <submittedName>
        <fullName evidence="2">DIOX_N domain-containing protein</fullName>
    </submittedName>
</protein>
<name>A0A699YXW4_HAELA</name>
<evidence type="ECO:0000256" key="1">
    <source>
        <dbReference type="SAM" id="MobiDB-lite"/>
    </source>
</evidence>
<dbReference type="EMBL" id="BLLF01000399">
    <property type="protein sequence ID" value="GFH11399.1"/>
    <property type="molecule type" value="Genomic_DNA"/>
</dbReference>
<dbReference type="PANTHER" id="PTHR48420">
    <property type="entry name" value="NON-HAEM DIOXYGENASE N-TERMINAL DOMAIN-CONTAINING PROTEIN"/>
    <property type="match status" value="1"/>
</dbReference>
<evidence type="ECO:0000313" key="2">
    <source>
        <dbReference type="EMBL" id="GFH11399.1"/>
    </source>
</evidence>
<dbReference type="PANTHER" id="PTHR48420:SF1">
    <property type="entry name" value="NON-HAEM DIOXYGENASE N-TERMINAL DOMAIN-CONTAINING PROTEIN"/>
    <property type="match status" value="1"/>
</dbReference>
<dbReference type="SUPFAM" id="SSF51197">
    <property type="entry name" value="Clavaminate synthase-like"/>
    <property type="match status" value="1"/>
</dbReference>
<dbReference type="Gene3D" id="2.60.120.330">
    <property type="entry name" value="B-lactam Antibiotic, Isopenicillin N Synthase, Chain"/>
    <property type="match status" value="1"/>
</dbReference>
<sequence length="235" mass="25013">MTDQPCAPDSPLLQQYPQYFRPNIWPGPDLPDLEPAFKALGQAVVALGTQLAHHCDRYCCALNPGLAPGQLLGVLSASCTHKGRLLHYFPQGQPDSPAEPCPAQPTASQEDVGQADGAGSGPWQEGLTSAMFMRGPHVVACPDPAAGLYIRNRRGQVVQVAIPADHIAFQVGEALQVHSGGLLCATPHYVRGARGPGTADLARNTFAVFMQPDVAVPMDTPKDREELGSSLHRQV</sequence>
<proteinExistence type="predicted"/>
<gene>
    <name evidence="2" type="ORF">HaLaN_06889</name>
</gene>
<reference evidence="2 3" key="1">
    <citation type="submission" date="2020-02" db="EMBL/GenBank/DDBJ databases">
        <title>Draft genome sequence of Haematococcus lacustris strain NIES-144.</title>
        <authorList>
            <person name="Morimoto D."/>
            <person name="Nakagawa S."/>
            <person name="Yoshida T."/>
            <person name="Sawayama S."/>
        </authorList>
    </citation>
    <scope>NUCLEOTIDE SEQUENCE [LARGE SCALE GENOMIC DNA]</scope>
    <source>
        <strain evidence="2 3">NIES-144</strain>
    </source>
</reference>
<evidence type="ECO:0000313" key="3">
    <source>
        <dbReference type="Proteomes" id="UP000485058"/>
    </source>
</evidence>
<dbReference type="AlphaFoldDB" id="A0A699YXW4"/>
<accession>A0A699YXW4</accession>
<organism evidence="2 3">
    <name type="scientific">Haematococcus lacustris</name>
    <name type="common">Green alga</name>
    <name type="synonym">Haematococcus pluvialis</name>
    <dbReference type="NCBI Taxonomy" id="44745"/>
    <lineage>
        <taxon>Eukaryota</taxon>
        <taxon>Viridiplantae</taxon>
        <taxon>Chlorophyta</taxon>
        <taxon>core chlorophytes</taxon>
        <taxon>Chlorophyceae</taxon>
        <taxon>CS clade</taxon>
        <taxon>Chlamydomonadales</taxon>
        <taxon>Haematococcaceae</taxon>
        <taxon>Haematococcus</taxon>
    </lineage>
</organism>
<keyword evidence="3" id="KW-1185">Reference proteome</keyword>